<gene>
    <name evidence="1" type="ORF">HYPSUDRAFT_66943</name>
</gene>
<sequence>MASPPSLSPGALYYALYSRGDGTFHWAVARTFDKLHAKNTAGPWVFERVVEDSSAQPSTICVMVQIGRCPPSCTADRLGELLSAIPMAVPDASREAEGMFTCRVWTTAAGRAMVEAGIIACADVSKLEAEVRALAEAHDAQIILGVAPFRVHVSGLSK</sequence>
<organism evidence="1 2">
    <name type="scientific">Hypholoma sublateritium (strain FD-334 SS-4)</name>
    <dbReference type="NCBI Taxonomy" id="945553"/>
    <lineage>
        <taxon>Eukaryota</taxon>
        <taxon>Fungi</taxon>
        <taxon>Dikarya</taxon>
        <taxon>Basidiomycota</taxon>
        <taxon>Agaricomycotina</taxon>
        <taxon>Agaricomycetes</taxon>
        <taxon>Agaricomycetidae</taxon>
        <taxon>Agaricales</taxon>
        <taxon>Agaricineae</taxon>
        <taxon>Strophariaceae</taxon>
        <taxon>Hypholoma</taxon>
    </lineage>
</organism>
<reference evidence="2" key="1">
    <citation type="submission" date="2014-04" db="EMBL/GenBank/DDBJ databases">
        <title>Evolutionary Origins and Diversification of the Mycorrhizal Mutualists.</title>
        <authorList>
            <consortium name="DOE Joint Genome Institute"/>
            <consortium name="Mycorrhizal Genomics Consortium"/>
            <person name="Kohler A."/>
            <person name="Kuo A."/>
            <person name="Nagy L.G."/>
            <person name="Floudas D."/>
            <person name="Copeland A."/>
            <person name="Barry K.W."/>
            <person name="Cichocki N."/>
            <person name="Veneault-Fourrey C."/>
            <person name="LaButti K."/>
            <person name="Lindquist E.A."/>
            <person name="Lipzen A."/>
            <person name="Lundell T."/>
            <person name="Morin E."/>
            <person name="Murat C."/>
            <person name="Riley R."/>
            <person name="Ohm R."/>
            <person name="Sun H."/>
            <person name="Tunlid A."/>
            <person name="Henrissat B."/>
            <person name="Grigoriev I.V."/>
            <person name="Hibbett D.S."/>
            <person name="Martin F."/>
        </authorList>
    </citation>
    <scope>NUCLEOTIDE SEQUENCE [LARGE SCALE GENOMIC DNA]</scope>
    <source>
        <strain evidence="2">FD-334 SS-4</strain>
    </source>
</reference>
<evidence type="ECO:0000313" key="1">
    <source>
        <dbReference type="EMBL" id="KJA22725.1"/>
    </source>
</evidence>
<dbReference type="AlphaFoldDB" id="A0A0D2PSL1"/>
<protein>
    <submittedName>
        <fullName evidence="1">Uncharacterized protein</fullName>
    </submittedName>
</protein>
<evidence type="ECO:0000313" key="2">
    <source>
        <dbReference type="Proteomes" id="UP000054270"/>
    </source>
</evidence>
<dbReference type="OMA" id="MHATNDG"/>
<keyword evidence="2" id="KW-1185">Reference proteome</keyword>
<accession>A0A0D2PSL1</accession>
<dbReference type="Proteomes" id="UP000054270">
    <property type="component" value="Unassembled WGS sequence"/>
</dbReference>
<dbReference type="EMBL" id="KN817548">
    <property type="protein sequence ID" value="KJA22725.1"/>
    <property type="molecule type" value="Genomic_DNA"/>
</dbReference>
<proteinExistence type="predicted"/>
<name>A0A0D2PSL1_HYPSF</name>
<dbReference type="OrthoDB" id="3016366at2759"/>